<dbReference type="GO" id="GO:0005525">
    <property type="term" value="F:GTP binding"/>
    <property type="evidence" value="ECO:0007669"/>
    <property type="project" value="UniProtKB-KW"/>
</dbReference>
<evidence type="ECO:0000313" key="9">
    <source>
        <dbReference type="Proteomes" id="UP000008792"/>
    </source>
</evidence>
<keyword evidence="7" id="KW-0539">Nucleus</keyword>
<dbReference type="InterPro" id="IPR002041">
    <property type="entry name" value="Ran_GTPase"/>
</dbReference>
<evidence type="ECO:0000256" key="2">
    <source>
        <dbReference type="ARBA" id="ARBA00008028"/>
    </source>
</evidence>
<name>B4LUS3_DROVI</name>
<evidence type="ECO:0000256" key="4">
    <source>
        <dbReference type="ARBA" id="ARBA00022741"/>
    </source>
</evidence>
<comment type="similarity">
    <text evidence="2">Belongs to the small GTPase superfamily. Ran family.</text>
</comment>
<evidence type="ECO:0000256" key="5">
    <source>
        <dbReference type="ARBA" id="ARBA00022927"/>
    </source>
</evidence>
<organism evidence="8 9">
    <name type="scientific">Drosophila virilis</name>
    <name type="common">Fruit fly</name>
    <dbReference type="NCBI Taxonomy" id="7244"/>
    <lineage>
        <taxon>Eukaryota</taxon>
        <taxon>Metazoa</taxon>
        <taxon>Ecdysozoa</taxon>
        <taxon>Arthropoda</taxon>
        <taxon>Hexapoda</taxon>
        <taxon>Insecta</taxon>
        <taxon>Pterygota</taxon>
        <taxon>Neoptera</taxon>
        <taxon>Endopterygota</taxon>
        <taxon>Diptera</taxon>
        <taxon>Brachycera</taxon>
        <taxon>Muscomorpha</taxon>
        <taxon>Ephydroidea</taxon>
        <taxon>Drosophilidae</taxon>
        <taxon>Drosophila</taxon>
    </lineage>
</organism>
<dbReference type="GO" id="GO:0003924">
    <property type="term" value="F:GTPase activity"/>
    <property type="evidence" value="ECO:0007669"/>
    <property type="project" value="InterPro"/>
</dbReference>
<keyword evidence="6" id="KW-0342">GTP-binding</keyword>
<dbReference type="Pfam" id="PF00071">
    <property type="entry name" value="Ras"/>
    <property type="match status" value="1"/>
</dbReference>
<dbReference type="InterPro" id="IPR001806">
    <property type="entry name" value="Small_GTPase"/>
</dbReference>
<evidence type="ECO:0000313" key="8">
    <source>
        <dbReference type="EMBL" id="EDW64250.1"/>
    </source>
</evidence>
<dbReference type="PhylomeDB" id="B4LUS3"/>
<dbReference type="SMR" id="B4LUS3"/>
<dbReference type="PANTHER" id="PTHR24071:SF0">
    <property type="entry name" value="GTP-BINDING NUCLEAR PROTEIN RAN"/>
    <property type="match status" value="1"/>
</dbReference>
<evidence type="ECO:0008006" key="10">
    <source>
        <dbReference type="Google" id="ProtNLM"/>
    </source>
</evidence>
<dbReference type="STRING" id="7244.B4LUS3"/>
<dbReference type="SMART" id="SM00173">
    <property type="entry name" value="RAS"/>
    <property type="match status" value="1"/>
</dbReference>
<evidence type="ECO:0000256" key="7">
    <source>
        <dbReference type="ARBA" id="ARBA00023242"/>
    </source>
</evidence>
<evidence type="ECO:0000256" key="3">
    <source>
        <dbReference type="ARBA" id="ARBA00022448"/>
    </source>
</evidence>
<dbReference type="InterPro" id="IPR005225">
    <property type="entry name" value="Small_GTP-bd"/>
</dbReference>
<keyword evidence="4" id="KW-0547">Nucleotide-binding</keyword>
<dbReference type="SMART" id="SM00175">
    <property type="entry name" value="RAB"/>
    <property type="match status" value="1"/>
</dbReference>
<keyword evidence="5" id="KW-0653">Protein transport</keyword>
<dbReference type="NCBIfam" id="TIGR00231">
    <property type="entry name" value="small_GTP"/>
    <property type="match status" value="1"/>
</dbReference>
<comment type="subcellular location">
    <subcellularLocation>
        <location evidence="1">Nucleus</location>
    </subcellularLocation>
</comment>
<dbReference type="GO" id="GO:0005737">
    <property type="term" value="C:cytoplasm"/>
    <property type="evidence" value="ECO:0007669"/>
    <property type="project" value="TreeGrafter"/>
</dbReference>
<dbReference type="eggNOG" id="KOG0096">
    <property type="taxonomic scope" value="Eukaryota"/>
</dbReference>
<accession>B4LUS3</accession>
<dbReference type="SMART" id="SM00176">
    <property type="entry name" value="RAN"/>
    <property type="match status" value="1"/>
</dbReference>
<dbReference type="GO" id="GO:0005634">
    <property type="term" value="C:nucleus"/>
    <property type="evidence" value="ECO:0007669"/>
    <property type="project" value="UniProtKB-SubCell"/>
</dbReference>
<dbReference type="EMBL" id="CH940649">
    <property type="protein sequence ID" value="EDW64250.1"/>
    <property type="molecule type" value="Genomic_DNA"/>
</dbReference>
<keyword evidence="9" id="KW-1185">Reference proteome</keyword>
<proteinExistence type="inferred from homology"/>
<gene>
    <name evidence="8" type="primary">Dvir\GJ17364</name>
    <name evidence="8" type="ORF">Dvir_GJ17364</name>
</gene>
<dbReference type="SUPFAM" id="SSF52540">
    <property type="entry name" value="P-loop containing nucleoside triphosphate hydrolases"/>
    <property type="match status" value="1"/>
</dbReference>
<dbReference type="Proteomes" id="UP000008792">
    <property type="component" value="Unassembled WGS sequence"/>
</dbReference>
<dbReference type="HOGENOM" id="CLU_041217_13_0_1"/>
<dbReference type="KEGG" id="dvi:6628894"/>
<dbReference type="OMA" id="AWNMEAP"/>
<dbReference type="GO" id="GO:0000054">
    <property type="term" value="P:ribosomal subunit export from nucleus"/>
    <property type="evidence" value="ECO:0007669"/>
    <property type="project" value="TreeGrafter"/>
</dbReference>
<protein>
    <recommendedName>
        <fullName evidence="10">GTP-binding nuclear protein</fullName>
    </recommendedName>
</protein>
<dbReference type="AlphaFoldDB" id="B4LUS3"/>
<evidence type="ECO:0000256" key="1">
    <source>
        <dbReference type="ARBA" id="ARBA00004123"/>
    </source>
</evidence>
<dbReference type="InParanoid" id="B4LUS3"/>
<dbReference type="PANTHER" id="PTHR24071">
    <property type="entry name" value="RAN GTPASE"/>
    <property type="match status" value="1"/>
</dbReference>
<dbReference type="OrthoDB" id="48625at2759"/>
<dbReference type="PRINTS" id="PR00449">
    <property type="entry name" value="RASTRNSFRMNG"/>
</dbReference>
<reference evidence="8 9" key="1">
    <citation type="journal article" date="2007" name="Nature">
        <title>Evolution of genes and genomes on the Drosophila phylogeny.</title>
        <authorList>
            <consortium name="Drosophila 12 Genomes Consortium"/>
            <person name="Clark A.G."/>
            <person name="Eisen M.B."/>
            <person name="Smith D.R."/>
            <person name="Bergman C.M."/>
            <person name="Oliver B."/>
            <person name="Markow T.A."/>
            <person name="Kaufman T.C."/>
            <person name="Kellis M."/>
            <person name="Gelbart W."/>
            <person name="Iyer V.N."/>
            <person name="Pollard D.A."/>
            <person name="Sackton T.B."/>
            <person name="Larracuente A.M."/>
            <person name="Singh N.D."/>
            <person name="Abad J.P."/>
            <person name="Abt D.N."/>
            <person name="Adryan B."/>
            <person name="Aguade M."/>
            <person name="Akashi H."/>
            <person name="Anderson W.W."/>
            <person name="Aquadro C.F."/>
            <person name="Ardell D.H."/>
            <person name="Arguello R."/>
            <person name="Artieri C.G."/>
            <person name="Barbash D.A."/>
            <person name="Barker D."/>
            <person name="Barsanti P."/>
            <person name="Batterham P."/>
            <person name="Batzoglou S."/>
            <person name="Begun D."/>
            <person name="Bhutkar A."/>
            <person name="Blanco E."/>
            <person name="Bosak S.A."/>
            <person name="Bradley R.K."/>
            <person name="Brand A.D."/>
            <person name="Brent M.R."/>
            <person name="Brooks A.N."/>
            <person name="Brown R.H."/>
            <person name="Butlin R.K."/>
            <person name="Caggese C."/>
            <person name="Calvi B.R."/>
            <person name="Bernardo de Carvalho A."/>
            <person name="Caspi A."/>
            <person name="Castrezana S."/>
            <person name="Celniker S.E."/>
            <person name="Chang J.L."/>
            <person name="Chapple C."/>
            <person name="Chatterji S."/>
            <person name="Chinwalla A."/>
            <person name="Civetta A."/>
            <person name="Clifton S.W."/>
            <person name="Comeron J.M."/>
            <person name="Costello J.C."/>
            <person name="Coyne J.A."/>
            <person name="Daub J."/>
            <person name="David R.G."/>
            <person name="Delcher A.L."/>
            <person name="Delehaunty K."/>
            <person name="Do C.B."/>
            <person name="Ebling H."/>
            <person name="Edwards K."/>
            <person name="Eickbush T."/>
            <person name="Evans J.D."/>
            <person name="Filipski A."/>
            <person name="Findeiss S."/>
            <person name="Freyhult E."/>
            <person name="Fulton L."/>
            <person name="Fulton R."/>
            <person name="Garcia A.C."/>
            <person name="Gardiner A."/>
            <person name="Garfield D.A."/>
            <person name="Garvin B.E."/>
            <person name="Gibson G."/>
            <person name="Gilbert D."/>
            <person name="Gnerre S."/>
            <person name="Godfrey J."/>
            <person name="Good R."/>
            <person name="Gotea V."/>
            <person name="Gravely B."/>
            <person name="Greenberg A.J."/>
            <person name="Griffiths-Jones S."/>
            <person name="Gross S."/>
            <person name="Guigo R."/>
            <person name="Gustafson E.A."/>
            <person name="Haerty W."/>
            <person name="Hahn M.W."/>
            <person name="Halligan D.L."/>
            <person name="Halpern A.L."/>
            <person name="Halter G.M."/>
            <person name="Han M.V."/>
            <person name="Heger A."/>
            <person name="Hillier L."/>
            <person name="Hinrichs A.S."/>
            <person name="Holmes I."/>
            <person name="Hoskins R.A."/>
            <person name="Hubisz M.J."/>
            <person name="Hultmark D."/>
            <person name="Huntley M.A."/>
            <person name="Jaffe D.B."/>
            <person name="Jagadeeshan S."/>
            <person name="Jeck W.R."/>
            <person name="Johnson J."/>
            <person name="Jones C.D."/>
            <person name="Jordan W.C."/>
            <person name="Karpen G.H."/>
            <person name="Kataoka E."/>
            <person name="Keightley P.D."/>
            <person name="Kheradpour P."/>
            <person name="Kirkness E.F."/>
            <person name="Koerich L.B."/>
            <person name="Kristiansen K."/>
            <person name="Kudrna D."/>
            <person name="Kulathinal R.J."/>
            <person name="Kumar S."/>
            <person name="Kwok R."/>
            <person name="Lander E."/>
            <person name="Langley C.H."/>
            <person name="Lapoint R."/>
            <person name="Lazzaro B.P."/>
            <person name="Lee S.J."/>
            <person name="Levesque L."/>
            <person name="Li R."/>
            <person name="Lin C.F."/>
            <person name="Lin M.F."/>
            <person name="Lindblad-Toh K."/>
            <person name="Llopart A."/>
            <person name="Long M."/>
            <person name="Low L."/>
            <person name="Lozovsky E."/>
            <person name="Lu J."/>
            <person name="Luo M."/>
            <person name="Machado C.A."/>
            <person name="Makalowski W."/>
            <person name="Marzo M."/>
            <person name="Matsuda M."/>
            <person name="Matzkin L."/>
            <person name="McAllister B."/>
            <person name="McBride C.S."/>
            <person name="McKernan B."/>
            <person name="McKernan K."/>
            <person name="Mendez-Lago M."/>
            <person name="Minx P."/>
            <person name="Mollenhauer M.U."/>
            <person name="Montooth K."/>
            <person name="Mount S.M."/>
            <person name="Mu X."/>
            <person name="Myers E."/>
            <person name="Negre B."/>
            <person name="Newfeld S."/>
            <person name="Nielsen R."/>
            <person name="Noor M.A."/>
            <person name="O'Grady P."/>
            <person name="Pachter L."/>
            <person name="Papaceit M."/>
            <person name="Parisi M.J."/>
            <person name="Parisi M."/>
            <person name="Parts L."/>
            <person name="Pedersen J.S."/>
            <person name="Pesole G."/>
            <person name="Phillippy A.M."/>
            <person name="Ponting C.P."/>
            <person name="Pop M."/>
            <person name="Porcelli D."/>
            <person name="Powell J.R."/>
            <person name="Prohaska S."/>
            <person name="Pruitt K."/>
            <person name="Puig M."/>
            <person name="Quesneville H."/>
            <person name="Ram K.R."/>
            <person name="Rand D."/>
            <person name="Rasmussen M.D."/>
            <person name="Reed L.K."/>
            <person name="Reenan R."/>
            <person name="Reily A."/>
            <person name="Remington K.A."/>
            <person name="Rieger T.T."/>
            <person name="Ritchie M.G."/>
            <person name="Robin C."/>
            <person name="Rogers Y.H."/>
            <person name="Rohde C."/>
            <person name="Rozas J."/>
            <person name="Rubenfield M.J."/>
            <person name="Ruiz A."/>
            <person name="Russo S."/>
            <person name="Salzberg S.L."/>
            <person name="Sanchez-Gracia A."/>
            <person name="Saranga D.J."/>
            <person name="Sato H."/>
            <person name="Schaeffer S.W."/>
            <person name="Schatz M.C."/>
            <person name="Schlenke T."/>
            <person name="Schwartz R."/>
            <person name="Segarra C."/>
            <person name="Singh R.S."/>
            <person name="Sirot L."/>
            <person name="Sirota M."/>
            <person name="Sisneros N.B."/>
            <person name="Smith C.D."/>
            <person name="Smith T.F."/>
            <person name="Spieth J."/>
            <person name="Stage D.E."/>
            <person name="Stark A."/>
            <person name="Stephan W."/>
            <person name="Strausberg R.L."/>
            <person name="Strempel S."/>
            <person name="Sturgill D."/>
            <person name="Sutton G."/>
            <person name="Sutton G.G."/>
            <person name="Tao W."/>
            <person name="Teichmann S."/>
            <person name="Tobari Y.N."/>
            <person name="Tomimura Y."/>
            <person name="Tsolas J.M."/>
            <person name="Valente V.L."/>
            <person name="Venter E."/>
            <person name="Venter J.C."/>
            <person name="Vicario S."/>
            <person name="Vieira F.G."/>
            <person name="Vilella A.J."/>
            <person name="Villasante A."/>
            <person name="Walenz B."/>
            <person name="Wang J."/>
            <person name="Wasserman M."/>
            <person name="Watts T."/>
            <person name="Wilson D."/>
            <person name="Wilson R.K."/>
            <person name="Wing R.A."/>
            <person name="Wolfner M.F."/>
            <person name="Wong A."/>
            <person name="Wong G.K."/>
            <person name="Wu C.I."/>
            <person name="Wu G."/>
            <person name="Yamamoto D."/>
            <person name="Yang H.P."/>
            <person name="Yang S.P."/>
            <person name="Yorke J.A."/>
            <person name="Yoshida K."/>
            <person name="Zdobnov E."/>
            <person name="Zhang P."/>
            <person name="Zhang Y."/>
            <person name="Zimin A.V."/>
            <person name="Baldwin J."/>
            <person name="Abdouelleil A."/>
            <person name="Abdulkadir J."/>
            <person name="Abebe A."/>
            <person name="Abera B."/>
            <person name="Abreu J."/>
            <person name="Acer S.C."/>
            <person name="Aftuck L."/>
            <person name="Alexander A."/>
            <person name="An P."/>
            <person name="Anderson E."/>
            <person name="Anderson S."/>
            <person name="Arachi H."/>
            <person name="Azer M."/>
            <person name="Bachantsang P."/>
            <person name="Barry A."/>
            <person name="Bayul T."/>
            <person name="Berlin A."/>
            <person name="Bessette D."/>
            <person name="Bloom T."/>
            <person name="Blye J."/>
            <person name="Boguslavskiy L."/>
            <person name="Bonnet C."/>
            <person name="Boukhgalter B."/>
            <person name="Bourzgui I."/>
            <person name="Brown A."/>
            <person name="Cahill P."/>
            <person name="Channer S."/>
            <person name="Cheshatsang Y."/>
            <person name="Chuda L."/>
            <person name="Citroen M."/>
            <person name="Collymore A."/>
            <person name="Cooke P."/>
            <person name="Costello M."/>
            <person name="D'Aco K."/>
            <person name="Daza R."/>
            <person name="De Haan G."/>
            <person name="DeGray S."/>
            <person name="DeMaso C."/>
            <person name="Dhargay N."/>
            <person name="Dooley K."/>
            <person name="Dooley E."/>
            <person name="Doricent M."/>
            <person name="Dorje P."/>
            <person name="Dorjee K."/>
            <person name="Dupes A."/>
            <person name="Elong R."/>
            <person name="Falk J."/>
            <person name="Farina A."/>
            <person name="Faro S."/>
            <person name="Ferguson D."/>
            <person name="Fisher S."/>
            <person name="Foley C.D."/>
            <person name="Franke A."/>
            <person name="Friedrich D."/>
            <person name="Gadbois L."/>
            <person name="Gearin G."/>
            <person name="Gearin C.R."/>
            <person name="Giannoukos G."/>
            <person name="Goode T."/>
            <person name="Graham J."/>
            <person name="Grandbois E."/>
            <person name="Grewal S."/>
            <person name="Gyaltsen K."/>
            <person name="Hafez N."/>
            <person name="Hagos B."/>
            <person name="Hall J."/>
            <person name="Henson C."/>
            <person name="Hollinger A."/>
            <person name="Honan T."/>
            <person name="Huard M.D."/>
            <person name="Hughes L."/>
            <person name="Hurhula B."/>
            <person name="Husby M.E."/>
            <person name="Kamat A."/>
            <person name="Kanga B."/>
            <person name="Kashin S."/>
            <person name="Khazanovich D."/>
            <person name="Kisner P."/>
            <person name="Lance K."/>
            <person name="Lara M."/>
            <person name="Lee W."/>
            <person name="Lennon N."/>
            <person name="Letendre F."/>
            <person name="LeVine R."/>
            <person name="Lipovsky A."/>
            <person name="Liu X."/>
            <person name="Liu J."/>
            <person name="Liu S."/>
            <person name="Lokyitsang T."/>
            <person name="Lokyitsang Y."/>
            <person name="Lubonja R."/>
            <person name="Lui A."/>
            <person name="MacDonald P."/>
            <person name="Magnisalis V."/>
            <person name="Maru K."/>
            <person name="Matthews C."/>
            <person name="McCusker W."/>
            <person name="McDonough S."/>
            <person name="Mehta T."/>
            <person name="Meldrim J."/>
            <person name="Meneus L."/>
            <person name="Mihai O."/>
            <person name="Mihalev A."/>
            <person name="Mihova T."/>
            <person name="Mittelman R."/>
            <person name="Mlenga V."/>
            <person name="Montmayeur A."/>
            <person name="Mulrain L."/>
            <person name="Navidi A."/>
            <person name="Naylor J."/>
            <person name="Negash T."/>
            <person name="Nguyen T."/>
            <person name="Nguyen N."/>
            <person name="Nicol R."/>
            <person name="Norbu C."/>
            <person name="Norbu N."/>
            <person name="Novod N."/>
            <person name="O'Neill B."/>
            <person name="Osman S."/>
            <person name="Markiewicz E."/>
            <person name="Oyono O.L."/>
            <person name="Patti C."/>
            <person name="Phunkhang P."/>
            <person name="Pierre F."/>
            <person name="Priest M."/>
            <person name="Raghuraman S."/>
            <person name="Rege F."/>
            <person name="Reyes R."/>
            <person name="Rise C."/>
            <person name="Rogov P."/>
            <person name="Ross K."/>
            <person name="Ryan E."/>
            <person name="Settipalli S."/>
            <person name="Shea T."/>
            <person name="Sherpa N."/>
            <person name="Shi L."/>
            <person name="Shih D."/>
            <person name="Sparrow T."/>
            <person name="Spaulding J."/>
            <person name="Stalker J."/>
            <person name="Stange-Thomann N."/>
            <person name="Stavropoulos S."/>
            <person name="Stone C."/>
            <person name="Strader C."/>
            <person name="Tesfaye S."/>
            <person name="Thomson T."/>
            <person name="Thoulutsang Y."/>
            <person name="Thoulutsang D."/>
            <person name="Topham K."/>
            <person name="Topping I."/>
            <person name="Tsamla T."/>
            <person name="Vassiliev H."/>
            <person name="Vo A."/>
            <person name="Wangchuk T."/>
            <person name="Wangdi T."/>
            <person name="Weiand M."/>
            <person name="Wilkinson J."/>
            <person name="Wilson A."/>
            <person name="Yadav S."/>
            <person name="Young G."/>
            <person name="Yu Q."/>
            <person name="Zembek L."/>
            <person name="Zhong D."/>
            <person name="Zimmer A."/>
            <person name="Zwirko Z."/>
            <person name="Jaffe D.B."/>
            <person name="Alvarez P."/>
            <person name="Brockman W."/>
            <person name="Butler J."/>
            <person name="Chin C."/>
            <person name="Gnerre S."/>
            <person name="Grabherr M."/>
            <person name="Kleber M."/>
            <person name="Mauceli E."/>
            <person name="MacCallum I."/>
        </authorList>
    </citation>
    <scope>NUCLEOTIDE SEQUENCE [LARGE SCALE GENOMIC DNA]</scope>
    <source>
        <strain evidence="9">Tucson 15010-1051.87</strain>
    </source>
</reference>
<dbReference type="PROSITE" id="PS51419">
    <property type="entry name" value="RAB"/>
    <property type="match status" value="1"/>
</dbReference>
<sequence>MEFRPSLSARHTYKCLILGDSGVGKSTFLRRHATGQFEDQHVPTHGLNVHTLLLETNYQAVALEMWDIAGDSRHGGLHNGYFFFAKCAIIMFDLSVSSTAASVTRWQQRLEEICGNELPVVVCGNKAELERMCPELLFRKQDNLDYCELSARAAWNLEEPLQLLCRRLLMRKDLKLISQPVLKPVKDCDYNEAAMKEQMDSVLQKMLPPKIKASETCEPNEVGDFKRFIVLNEG</sequence>
<evidence type="ECO:0000256" key="6">
    <source>
        <dbReference type="ARBA" id="ARBA00023134"/>
    </source>
</evidence>
<dbReference type="Gene3D" id="3.40.50.300">
    <property type="entry name" value="P-loop containing nucleotide triphosphate hydrolases"/>
    <property type="match status" value="1"/>
</dbReference>
<dbReference type="InterPro" id="IPR027417">
    <property type="entry name" value="P-loop_NTPase"/>
</dbReference>
<dbReference type="GO" id="GO:0006606">
    <property type="term" value="P:protein import into nucleus"/>
    <property type="evidence" value="ECO:0007669"/>
    <property type="project" value="TreeGrafter"/>
</dbReference>
<keyword evidence="3" id="KW-0813">Transport</keyword>